<protein>
    <recommendedName>
        <fullName evidence="1">Translationally-controlled tumor protein homolog</fullName>
    </recommendedName>
</protein>
<dbReference type="InterPro" id="IPR011323">
    <property type="entry name" value="Mss4/transl-control_tumour"/>
</dbReference>
<reference evidence="4" key="1">
    <citation type="submission" date="2022-07" db="EMBL/GenBank/DDBJ databases">
        <title>Chromosome-level genome of Muraenolepis orangiensis.</title>
        <authorList>
            <person name="Kim J."/>
        </authorList>
    </citation>
    <scope>NUCLEOTIDE SEQUENCE</scope>
    <source>
        <strain evidence="4">KU_S4_2022</strain>
        <tissue evidence="4">Muscle</tissue>
    </source>
</reference>
<evidence type="ECO:0000313" key="5">
    <source>
        <dbReference type="Proteomes" id="UP001148018"/>
    </source>
</evidence>
<dbReference type="PRINTS" id="PR01653">
    <property type="entry name" value="TCTPROTEIN"/>
</dbReference>
<dbReference type="FunFam" id="2.170.150.10:FF:000002">
    <property type="entry name" value="Translationally-controlled tumor protein homolog"/>
    <property type="match status" value="1"/>
</dbReference>
<gene>
    <name evidence="4" type="ORF">NHX12_006821</name>
</gene>
<dbReference type="PANTHER" id="PTHR11991">
    <property type="entry name" value="TRANSLATIONALLY CONTROLLED TUMOR PROTEIN-RELATED"/>
    <property type="match status" value="1"/>
</dbReference>
<proteinExistence type="inferred from homology"/>
<evidence type="ECO:0000259" key="3">
    <source>
        <dbReference type="PROSITE" id="PS51797"/>
    </source>
</evidence>
<dbReference type="Proteomes" id="UP001148018">
    <property type="component" value="Unassembled WGS sequence"/>
</dbReference>
<dbReference type="Pfam" id="PF00838">
    <property type="entry name" value="TCTP"/>
    <property type="match status" value="1"/>
</dbReference>
<dbReference type="AlphaFoldDB" id="A0A9Q0DNN9"/>
<organism evidence="4 5">
    <name type="scientific">Muraenolepis orangiensis</name>
    <name type="common">Patagonian moray cod</name>
    <dbReference type="NCBI Taxonomy" id="630683"/>
    <lineage>
        <taxon>Eukaryota</taxon>
        <taxon>Metazoa</taxon>
        <taxon>Chordata</taxon>
        <taxon>Craniata</taxon>
        <taxon>Vertebrata</taxon>
        <taxon>Euteleostomi</taxon>
        <taxon>Actinopterygii</taxon>
        <taxon>Neopterygii</taxon>
        <taxon>Teleostei</taxon>
        <taxon>Neoteleostei</taxon>
        <taxon>Acanthomorphata</taxon>
        <taxon>Zeiogadaria</taxon>
        <taxon>Gadariae</taxon>
        <taxon>Gadiformes</taxon>
        <taxon>Muraenolepidoidei</taxon>
        <taxon>Muraenolepididae</taxon>
        <taxon>Muraenolepis</taxon>
    </lineage>
</organism>
<feature type="domain" description="TCTP" evidence="3">
    <location>
        <begin position="1"/>
        <end position="171"/>
    </location>
</feature>
<evidence type="ECO:0000313" key="4">
    <source>
        <dbReference type="EMBL" id="KAJ3591689.1"/>
    </source>
</evidence>
<dbReference type="OrthoDB" id="10248936at2759"/>
<dbReference type="PROSITE" id="PS51797">
    <property type="entry name" value="TCTP_3"/>
    <property type="match status" value="1"/>
</dbReference>
<name>A0A9Q0DNN9_9TELE</name>
<keyword evidence="5" id="KW-1185">Reference proteome</keyword>
<dbReference type="GO" id="GO:0005737">
    <property type="term" value="C:cytoplasm"/>
    <property type="evidence" value="ECO:0007669"/>
    <property type="project" value="TreeGrafter"/>
</dbReference>
<dbReference type="InterPro" id="IPR011057">
    <property type="entry name" value="Mss4-like_sf"/>
</dbReference>
<dbReference type="Gene3D" id="2.170.150.10">
    <property type="entry name" value="Metal Binding Protein, Guanine Nucleotide Exchange Factor, Chain A"/>
    <property type="match status" value="1"/>
</dbReference>
<sequence>MLIYKDLLTGDELFTDIYKIKEIQNGFFLEVEGLMVSRCGDEISDRLIGGNQSLETQAEDFDRVTESGVDIVLNSKLQETRFSKADYKIYIKTYVNELKAKLKEVKPDREGAFAKAASESIKHVLGKFSNFQFFIGESMNPSGMVALLDFREDGQTPFFLFFKDGLEVEKA</sequence>
<evidence type="ECO:0000256" key="1">
    <source>
        <dbReference type="ARBA" id="ARBA00014759"/>
    </source>
</evidence>
<dbReference type="EMBL" id="JANIIK010000113">
    <property type="protein sequence ID" value="KAJ3591689.1"/>
    <property type="molecule type" value="Genomic_DNA"/>
</dbReference>
<accession>A0A9Q0DNN9</accession>
<evidence type="ECO:0000256" key="2">
    <source>
        <dbReference type="PROSITE-ProRule" id="PRU01133"/>
    </source>
</evidence>
<dbReference type="GO" id="GO:0005509">
    <property type="term" value="F:calcium ion binding"/>
    <property type="evidence" value="ECO:0007669"/>
    <property type="project" value="TreeGrafter"/>
</dbReference>
<dbReference type="InterPro" id="IPR034737">
    <property type="entry name" value="TCTP"/>
</dbReference>
<comment type="similarity">
    <text evidence="2">Belongs to the TCTP family.</text>
</comment>
<comment type="caution">
    <text evidence="4">The sequence shown here is derived from an EMBL/GenBank/DDBJ whole genome shotgun (WGS) entry which is preliminary data.</text>
</comment>
<dbReference type="PANTHER" id="PTHR11991:SF0">
    <property type="entry name" value="TRANSLATIONALLY-CONTROLLED TUMOR PROTEIN"/>
    <property type="match status" value="1"/>
</dbReference>
<dbReference type="InterPro" id="IPR018105">
    <property type="entry name" value="Translational_control_tumour_p"/>
</dbReference>
<dbReference type="SUPFAM" id="SSF51316">
    <property type="entry name" value="Mss4-like"/>
    <property type="match status" value="1"/>
</dbReference>